<protein>
    <submittedName>
        <fullName evidence="2">Uncharacterized protein</fullName>
    </submittedName>
</protein>
<organism evidence="2">
    <name type="scientific">Roseomonas mucosa</name>
    <dbReference type="NCBI Taxonomy" id="207340"/>
    <lineage>
        <taxon>Bacteria</taxon>
        <taxon>Pseudomonadati</taxon>
        <taxon>Pseudomonadota</taxon>
        <taxon>Alphaproteobacteria</taxon>
        <taxon>Acetobacterales</taxon>
        <taxon>Roseomonadaceae</taxon>
        <taxon>Roseomonas</taxon>
    </lineage>
</organism>
<feature type="compositionally biased region" description="Basic and acidic residues" evidence="1">
    <location>
        <begin position="64"/>
        <end position="74"/>
    </location>
</feature>
<feature type="compositionally biased region" description="Basic and acidic residues" evidence="1">
    <location>
        <begin position="9"/>
        <end position="32"/>
    </location>
</feature>
<accession>A0A4Y1N0N1</accession>
<dbReference type="EMBL" id="CP025189">
    <property type="protein sequence ID" value="AWV23741.1"/>
    <property type="molecule type" value="Genomic_DNA"/>
</dbReference>
<gene>
    <name evidence="2" type="ORF">RADP37_05551</name>
</gene>
<name>A0A4Y1N0N1_9PROT</name>
<evidence type="ECO:0000256" key="1">
    <source>
        <dbReference type="SAM" id="MobiDB-lite"/>
    </source>
</evidence>
<evidence type="ECO:0000313" key="2">
    <source>
        <dbReference type="EMBL" id="AWV23741.1"/>
    </source>
</evidence>
<feature type="region of interest" description="Disordered" evidence="1">
    <location>
        <begin position="1"/>
        <end position="74"/>
    </location>
</feature>
<proteinExistence type="predicted"/>
<dbReference type="AlphaFoldDB" id="A0A4Y1N0N1"/>
<sequence>MPRPPTRRATREGAAGDRRDRRPGAPKRRADPFRWAGTAHHPLSGAATGPNQGTIRKRRARPGFPDRRGIGRRA</sequence>
<reference evidence="2" key="1">
    <citation type="submission" date="2017-12" db="EMBL/GenBank/DDBJ databases">
        <authorList>
            <person name="Martens C."/>
            <person name="Dahlstrom E."/>
            <person name="Barbian K."/>
            <person name="Sykora L."/>
            <person name="Ricklefs S."/>
            <person name="Bruno D."/>
            <person name="Anzick I."/>
            <person name="Myles I."/>
            <person name="Datta S.K."/>
        </authorList>
    </citation>
    <scope>NUCLEOTIDE SEQUENCE</scope>
    <source>
        <strain evidence="2">AD2</strain>
    </source>
</reference>